<organism evidence="1">
    <name type="scientific">marine sediment metagenome</name>
    <dbReference type="NCBI Taxonomy" id="412755"/>
    <lineage>
        <taxon>unclassified sequences</taxon>
        <taxon>metagenomes</taxon>
        <taxon>ecological metagenomes</taxon>
    </lineage>
</organism>
<name>X1A8N5_9ZZZZ</name>
<dbReference type="EMBL" id="BART01006749">
    <property type="protein sequence ID" value="GAG69108.1"/>
    <property type="molecule type" value="Genomic_DNA"/>
</dbReference>
<accession>X1A8N5</accession>
<sequence length="382" mass="45124">SKEDPAYPYIIHYFSKNYMGGGMIYMQTDTTESIALQSSDYGSHYTLSSGDYFEVDFQTSSDSQIDLILLKDGVVNKTITLSPSGNTNFNRHTVQGSVDEFVEFDQLKISSTFEDTDNVKVYDIKTKKYTLTDDYADFRVGSKNDYETYLTPDDYNLRIFDPYDGNIRIDTNITISSGYNFYIYEPTESVQCRITLFNPEGEYLQFEDYHIKVNRSLNGEYNQFWLVDTLFYVDEETYVYIDVYDRFDALIDTFEKLASDYIDLVLEVYRLQIKNLMLQKTTVDINTTHIYPLLSGDSIYFMLAKDYYQIGYYNPNDVYKQFLIYLDSNQAYQFENQNWFGNQLRNNHQNLMYNEIHNQMIVKLLIQLYQSAYISFHHPYNF</sequence>
<evidence type="ECO:0000313" key="1">
    <source>
        <dbReference type="EMBL" id="GAG69108.1"/>
    </source>
</evidence>
<protein>
    <submittedName>
        <fullName evidence="1">Uncharacterized protein</fullName>
    </submittedName>
</protein>
<proteinExistence type="predicted"/>
<comment type="caution">
    <text evidence="1">The sequence shown here is derived from an EMBL/GenBank/DDBJ whole genome shotgun (WGS) entry which is preliminary data.</text>
</comment>
<dbReference type="AlphaFoldDB" id="X1A8N5"/>
<reference evidence="1" key="1">
    <citation type="journal article" date="2014" name="Front. Microbiol.">
        <title>High frequency of phylogenetically diverse reductive dehalogenase-homologous genes in deep subseafloor sedimentary metagenomes.</title>
        <authorList>
            <person name="Kawai M."/>
            <person name="Futagami T."/>
            <person name="Toyoda A."/>
            <person name="Takaki Y."/>
            <person name="Nishi S."/>
            <person name="Hori S."/>
            <person name="Arai W."/>
            <person name="Tsubouchi T."/>
            <person name="Morono Y."/>
            <person name="Uchiyama I."/>
            <person name="Ito T."/>
            <person name="Fujiyama A."/>
            <person name="Inagaki F."/>
            <person name="Takami H."/>
        </authorList>
    </citation>
    <scope>NUCLEOTIDE SEQUENCE</scope>
    <source>
        <strain evidence="1">Expedition CK06-06</strain>
    </source>
</reference>
<feature type="non-terminal residue" evidence="1">
    <location>
        <position position="1"/>
    </location>
</feature>
<gene>
    <name evidence="1" type="ORF">S01H4_15396</name>
</gene>